<evidence type="ECO:0000256" key="4">
    <source>
        <dbReference type="ARBA" id="ARBA00022729"/>
    </source>
</evidence>
<dbReference type="Pfam" id="PF17801">
    <property type="entry name" value="Melibiase_C"/>
    <property type="match status" value="1"/>
</dbReference>
<dbReference type="InterPro" id="IPR002241">
    <property type="entry name" value="Glyco_hydro_27"/>
</dbReference>
<evidence type="ECO:0000256" key="5">
    <source>
        <dbReference type="ARBA" id="ARBA00022801"/>
    </source>
</evidence>
<dbReference type="OrthoDB" id="5795902at2759"/>
<dbReference type="EC" id="3.2.1.22" evidence="3"/>
<evidence type="ECO:0000313" key="8">
    <source>
        <dbReference type="EMBL" id="KOO27447.1"/>
    </source>
</evidence>
<dbReference type="Gene3D" id="3.20.20.80">
    <property type="entry name" value="Glycosidases"/>
    <property type="match status" value="1"/>
</dbReference>
<gene>
    <name evidence="8" type="ORF">Ctob_009823</name>
</gene>
<keyword evidence="6" id="KW-0326">Glycosidase</keyword>
<dbReference type="Proteomes" id="UP000037460">
    <property type="component" value="Unassembled WGS sequence"/>
</dbReference>
<evidence type="ECO:0000256" key="3">
    <source>
        <dbReference type="ARBA" id="ARBA00012755"/>
    </source>
</evidence>
<evidence type="ECO:0000256" key="6">
    <source>
        <dbReference type="ARBA" id="ARBA00023295"/>
    </source>
</evidence>
<dbReference type="PANTHER" id="PTHR11452:SF33">
    <property type="entry name" value="ALPHA-GALACTOSIDASE 2"/>
    <property type="match status" value="1"/>
</dbReference>
<evidence type="ECO:0000259" key="7">
    <source>
        <dbReference type="Pfam" id="PF17801"/>
    </source>
</evidence>
<keyword evidence="5" id="KW-0378">Hydrolase</keyword>
<dbReference type="SUPFAM" id="SSF51445">
    <property type="entry name" value="(Trans)glycosidases"/>
    <property type="match status" value="1"/>
</dbReference>
<comment type="similarity">
    <text evidence="2">Belongs to the glycosyl hydrolase 27 family.</text>
</comment>
<accession>A0A0M0JMC7</accession>
<comment type="catalytic activity">
    <reaction evidence="1">
        <text>Hydrolysis of terminal, non-reducing alpha-D-galactose residues in alpha-D-galactosides, including galactose oligosaccharides, galactomannans and galactolipids.</text>
        <dbReference type="EC" id="3.2.1.22"/>
    </reaction>
</comment>
<keyword evidence="4" id="KW-0732">Signal</keyword>
<keyword evidence="9" id="KW-1185">Reference proteome</keyword>
<dbReference type="GO" id="GO:0005975">
    <property type="term" value="P:carbohydrate metabolic process"/>
    <property type="evidence" value="ECO:0007669"/>
    <property type="project" value="InterPro"/>
</dbReference>
<dbReference type="PANTHER" id="PTHR11452">
    <property type="entry name" value="ALPHA-GALACTOSIDASE/ALPHA-N-ACETYLGALACTOSAMINIDASE"/>
    <property type="match status" value="1"/>
</dbReference>
<dbReference type="SUPFAM" id="SSF51011">
    <property type="entry name" value="Glycosyl hydrolase domain"/>
    <property type="match status" value="1"/>
</dbReference>
<proteinExistence type="inferred from homology"/>
<dbReference type="AlphaFoldDB" id="A0A0M0JMC7"/>
<organism evidence="8 9">
    <name type="scientific">Chrysochromulina tobinii</name>
    <dbReference type="NCBI Taxonomy" id="1460289"/>
    <lineage>
        <taxon>Eukaryota</taxon>
        <taxon>Haptista</taxon>
        <taxon>Haptophyta</taxon>
        <taxon>Prymnesiophyceae</taxon>
        <taxon>Prymnesiales</taxon>
        <taxon>Chrysochromulinaceae</taxon>
        <taxon>Chrysochromulina</taxon>
    </lineage>
</organism>
<name>A0A0M0JMC7_9EUKA</name>
<evidence type="ECO:0000313" key="9">
    <source>
        <dbReference type="Proteomes" id="UP000037460"/>
    </source>
</evidence>
<dbReference type="Gene3D" id="2.60.40.1180">
    <property type="entry name" value="Golgi alpha-mannosidase II"/>
    <property type="match status" value="1"/>
</dbReference>
<dbReference type="GO" id="GO:0004557">
    <property type="term" value="F:alpha-galactosidase activity"/>
    <property type="evidence" value="ECO:0007669"/>
    <property type="project" value="UniProtKB-EC"/>
</dbReference>
<evidence type="ECO:0000256" key="2">
    <source>
        <dbReference type="ARBA" id="ARBA00009743"/>
    </source>
</evidence>
<dbReference type="EMBL" id="JWZX01002713">
    <property type="protein sequence ID" value="KOO27447.1"/>
    <property type="molecule type" value="Genomic_DNA"/>
</dbReference>
<dbReference type="InterPro" id="IPR041233">
    <property type="entry name" value="Melibiase_C"/>
</dbReference>
<dbReference type="InterPro" id="IPR017853">
    <property type="entry name" value="GH"/>
</dbReference>
<comment type="caution">
    <text evidence="8">The sequence shown here is derived from an EMBL/GenBank/DDBJ whole genome shotgun (WGS) entry which is preliminary data.</text>
</comment>
<feature type="domain" description="Alpha galactosidase C-terminal" evidence="7">
    <location>
        <begin position="255"/>
        <end position="332"/>
    </location>
</feature>
<dbReference type="InterPro" id="IPR013785">
    <property type="entry name" value="Aldolase_TIM"/>
</dbReference>
<dbReference type="InterPro" id="IPR013780">
    <property type="entry name" value="Glyco_hydro_b"/>
</dbReference>
<reference evidence="9" key="1">
    <citation type="journal article" date="2015" name="PLoS Genet.">
        <title>Genome Sequence and Transcriptome Analyses of Chrysochromulina tobin: Metabolic Tools for Enhanced Algal Fitness in the Prominent Order Prymnesiales (Haptophyceae).</title>
        <authorList>
            <person name="Hovde B.T."/>
            <person name="Deodato C.R."/>
            <person name="Hunsperger H.M."/>
            <person name="Ryken S.A."/>
            <person name="Yost W."/>
            <person name="Jha R.K."/>
            <person name="Patterson J."/>
            <person name="Monnat R.J. Jr."/>
            <person name="Barlow S.B."/>
            <person name="Starkenburg S.R."/>
            <person name="Cattolico R.A."/>
        </authorList>
    </citation>
    <scope>NUCLEOTIDE SEQUENCE</scope>
    <source>
        <strain evidence="9">CCMP291</strain>
    </source>
</reference>
<sequence>MVVVLSFDEIILHGLIRFNNLTRWNELINASGKPILLENCHQGGLAPGSGQWQTYVKLGNSSYEHRLGYLSAGDDCDGSPLRNASFGACMANCTELAKCQGISFESDELSPHAPLAKCYLKSVVHFVPYDASNAHCQFDGSPNDCPYNLYRTSGDIDATWSSMLANAETTLRYNQVTPPRSRPVLEVGRLANYSEDRSHFGLWAVSSSPLILGFDVEDKALIDRVWPIISNVEVLAVNSAWAGAPGTRVALDPAGKWQAWSKPLGNGQHALLVLSTASAPVDVSLPLANVSTDFRGASNVSARDLYLGQDLGLIPTPTWSVRGLAPHDSRFVLLALANESRVHVEVRPTGKVLARTSDRFFGVTLDLWRADDAQYGAKWEALTAFASAADLRLVLGLNGCLGRTAPNAPLNWEEGLRRFLTDTARARLPVWGFELANELDETFSSLAAVHGISAWHGEGANCWTGGIPGVTDSFLDCFYTGYLLQAMATRGVATVMRQTLVGGDYELIDRYT</sequence>
<evidence type="ECO:0000256" key="1">
    <source>
        <dbReference type="ARBA" id="ARBA00001255"/>
    </source>
</evidence>
<dbReference type="Gene3D" id="3.20.20.70">
    <property type="entry name" value="Aldolase class I"/>
    <property type="match status" value="1"/>
</dbReference>
<protein>
    <recommendedName>
        <fullName evidence="3">alpha-galactosidase</fullName>
        <ecNumber evidence="3">3.2.1.22</ecNumber>
    </recommendedName>
</protein>